<keyword evidence="1" id="KW-0472">Membrane</keyword>
<proteinExistence type="predicted"/>
<accession>A0ABV9L9G1</accession>
<organism evidence="2 3">
    <name type="scientific">Dokdonia genika</name>
    <dbReference type="NCBI Taxonomy" id="308113"/>
    <lineage>
        <taxon>Bacteria</taxon>
        <taxon>Pseudomonadati</taxon>
        <taxon>Bacteroidota</taxon>
        <taxon>Flavobacteriia</taxon>
        <taxon>Flavobacteriales</taxon>
        <taxon>Flavobacteriaceae</taxon>
        <taxon>Dokdonia</taxon>
    </lineage>
</organism>
<keyword evidence="3" id="KW-1185">Reference proteome</keyword>
<reference evidence="3" key="1">
    <citation type="journal article" date="2019" name="Int. J. Syst. Evol. Microbiol.">
        <title>The Global Catalogue of Microorganisms (GCM) 10K type strain sequencing project: providing services to taxonomists for standard genome sequencing and annotation.</title>
        <authorList>
            <consortium name="The Broad Institute Genomics Platform"/>
            <consortium name="The Broad Institute Genome Sequencing Center for Infectious Disease"/>
            <person name="Wu L."/>
            <person name="Ma J."/>
        </authorList>
    </citation>
    <scope>NUCLEOTIDE SEQUENCE [LARGE SCALE GENOMIC DNA]</scope>
    <source>
        <strain evidence="3">CGMCC 4.7427</strain>
    </source>
</reference>
<protein>
    <submittedName>
        <fullName evidence="2">Adenylosuccinate synthetase</fullName>
    </submittedName>
</protein>
<name>A0ABV9L9G1_9FLAO</name>
<keyword evidence="1" id="KW-1133">Transmembrane helix</keyword>
<evidence type="ECO:0000313" key="3">
    <source>
        <dbReference type="Proteomes" id="UP001595878"/>
    </source>
</evidence>
<keyword evidence="1" id="KW-0812">Transmembrane</keyword>
<feature type="transmembrane region" description="Helical" evidence="1">
    <location>
        <begin position="24"/>
        <end position="41"/>
    </location>
</feature>
<evidence type="ECO:0000256" key="1">
    <source>
        <dbReference type="SAM" id="Phobius"/>
    </source>
</evidence>
<gene>
    <name evidence="2" type="ORF">ACFO5T_10000</name>
</gene>
<sequence>MQIPTDIPKPQNNSPIDPSSPLELIIFIALPILLIVVYFVNRKRVRNKRKKK</sequence>
<comment type="caution">
    <text evidence="2">The sequence shown here is derived from an EMBL/GenBank/DDBJ whole genome shotgun (WGS) entry which is preliminary data.</text>
</comment>
<dbReference type="EMBL" id="JBHSHB010000016">
    <property type="protein sequence ID" value="MFC4690758.1"/>
    <property type="molecule type" value="Genomic_DNA"/>
</dbReference>
<evidence type="ECO:0000313" key="2">
    <source>
        <dbReference type="EMBL" id="MFC4690758.1"/>
    </source>
</evidence>
<dbReference type="Proteomes" id="UP001595878">
    <property type="component" value="Unassembled WGS sequence"/>
</dbReference>